<name>A0ABX5WGV3_9BRAD</name>
<keyword evidence="3" id="KW-1185">Reference proteome</keyword>
<dbReference type="InterPro" id="IPR001466">
    <property type="entry name" value="Beta-lactam-related"/>
</dbReference>
<accession>A0ABX5WGV3</accession>
<protein>
    <submittedName>
        <fullName evidence="2">Serine hydrolase</fullName>
        <ecNumber evidence="2">3.-.-.-</ecNumber>
    </submittedName>
</protein>
<keyword evidence="2" id="KW-0378">Hydrolase</keyword>
<dbReference type="Pfam" id="PF00144">
    <property type="entry name" value="Beta-lactamase"/>
    <property type="match status" value="1"/>
</dbReference>
<reference evidence="3" key="1">
    <citation type="submission" date="2019-06" db="EMBL/GenBank/DDBJ databases">
        <title>Whole-Genome Sequence of Bradyrhizobium sp. 3 Strain 65S1MB.</title>
        <authorList>
            <person name="Bromfield E.S.P."/>
            <person name="Cloutier S."/>
            <person name="Nguyen H.D.T."/>
        </authorList>
    </citation>
    <scope>NUCLEOTIDE SEQUENCE [LARGE SCALE GENOMIC DNA]</scope>
    <source>
        <strain evidence="3">65S1MB</strain>
    </source>
</reference>
<dbReference type="EMBL" id="CP041090">
    <property type="protein sequence ID" value="QDF42554.2"/>
    <property type="molecule type" value="Genomic_DNA"/>
</dbReference>
<dbReference type="RefSeq" id="WP_334260399.1">
    <property type="nucleotide sequence ID" value="NZ_CP041090.2"/>
</dbReference>
<gene>
    <name evidence="2" type="ORF">FJN17_30410</name>
</gene>
<sequence length="490" mass="53474">MVLLVVRGRDGDLSTCGEQGSWRMLTLHGPDDTMSFPTACTIALIDAPDRTCEETSPMTWGALRRLRGSQKLLLPVIFAAALVADPACAEDGQSPAREPGPVFSDSGPDAELYGKASGYPTGTRGATNELDKLVGAYSHFGDIYPSRRVGRAATPWSFKRAPEPTIAYSFDNQRLSIADYLKRNPVTGLLIAKDDTILYEHYQYARTDRDRFLSQSMAKTLVAMLVGIAVSEGRIKSIDETVSTYVSGLAGTEYGSTSIRALLNMSSGVEFSEIYDGKDDIARLGRALFVGEPKDPVSVVAQFNTRSTPPGTKWHYASVETEILGLVLRAATGTPLADYLHDRIWSAIGTEADASWAIDGSGQEIAFCCFNATLRDYARLGRLLANDGAWEGRQLIPRQWLLDATTVRPGDGHLAPRVATPYFGYGYQVWLLPGEQRRFALLGIRGQVILVDPISKLVMVHTAVRQKPSEPGALREPLALWFAVLQQLGP</sequence>
<dbReference type="GO" id="GO:0016787">
    <property type="term" value="F:hydrolase activity"/>
    <property type="evidence" value="ECO:0007669"/>
    <property type="project" value="UniProtKB-KW"/>
</dbReference>
<dbReference type="Proteomes" id="UP000319298">
    <property type="component" value="Chromosome"/>
</dbReference>
<reference evidence="2 3" key="2">
    <citation type="journal article" date="2020" name="Int. J. Syst. Evol. Microbiol.">
        <title>Description and complete genome sequences of Bradyrhizobium symbiodeficiens sp. nov., a non-symbiotic bacterium associated with legumes native to Canada.</title>
        <authorList>
            <person name="Bromfield E.S.P."/>
            <person name="Cloutier S."/>
            <person name="Nguyen H.D.T."/>
        </authorList>
    </citation>
    <scope>NUCLEOTIDE SEQUENCE [LARGE SCALE GENOMIC DNA]</scope>
    <source>
        <strain evidence="2 3">65S1MB</strain>
    </source>
</reference>
<dbReference type="InterPro" id="IPR012338">
    <property type="entry name" value="Beta-lactam/transpept-like"/>
</dbReference>
<dbReference type="SUPFAM" id="SSF56601">
    <property type="entry name" value="beta-lactamase/transpeptidase-like"/>
    <property type="match status" value="1"/>
</dbReference>
<dbReference type="InterPro" id="IPR050789">
    <property type="entry name" value="Diverse_Enzym_Activities"/>
</dbReference>
<feature type="domain" description="Beta-lactamase-related" evidence="1">
    <location>
        <begin position="186"/>
        <end position="476"/>
    </location>
</feature>
<dbReference type="EC" id="3.-.-.-" evidence="2"/>
<evidence type="ECO:0000259" key="1">
    <source>
        <dbReference type="Pfam" id="PF00144"/>
    </source>
</evidence>
<dbReference type="PANTHER" id="PTHR43283">
    <property type="entry name" value="BETA-LACTAMASE-RELATED"/>
    <property type="match status" value="1"/>
</dbReference>
<proteinExistence type="predicted"/>
<organism evidence="2 3">
    <name type="scientific">Bradyrhizobium symbiodeficiens</name>
    <dbReference type="NCBI Taxonomy" id="1404367"/>
    <lineage>
        <taxon>Bacteria</taxon>
        <taxon>Pseudomonadati</taxon>
        <taxon>Pseudomonadota</taxon>
        <taxon>Alphaproteobacteria</taxon>
        <taxon>Hyphomicrobiales</taxon>
        <taxon>Nitrobacteraceae</taxon>
        <taxon>Bradyrhizobium</taxon>
    </lineage>
</organism>
<dbReference type="Gene3D" id="3.40.710.10">
    <property type="entry name" value="DD-peptidase/beta-lactamase superfamily"/>
    <property type="match status" value="1"/>
</dbReference>
<evidence type="ECO:0000313" key="2">
    <source>
        <dbReference type="EMBL" id="QDF42554.2"/>
    </source>
</evidence>
<dbReference type="PANTHER" id="PTHR43283:SF14">
    <property type="entry name" value="BLL8153 PROTEIN"/>
    <property type="match status" value="1"/>
</dbReference>
<evidence type="ECO:0000313" key="3">
    <source>
        <dbReference type="Proteomes" id="UP000319298"/>
    </source>
</evidence>